<dbReference type="InterPro" id="IPR002048">
    <property type="entry name" value="EF_hand_dom"/>
</dbReference>
<feature type="chain" id="PRO_5003236327" evidence="3">
    <location>
        <begin position="37"/>
        <end position="213"/>
    </location>
</feature>
<feature type="domain" description="EF-hand" evidence="4">
    <location>
        <begin position="66"/>
        <end position="101"/>
    </location>
</feature>
<dbReference type="PANTHER" id="PTHR23050">
    <property type="entry name" value="CALCIUM BINDING PROTEIN"/>
    <property type="match status" value="1"/>
</dbReference>
<name>E9ATE9_LEIMU</name>
<evidence type="ECO:0000256" key="3">
    <source>
        <dbReference type="SAM" id="SignalP"/>
    </source>
</evidence>
<reference evidence="5 6" key="1">
    <citation type="journal article" date="2011" name="Genome Res.">
        <title>Chromosome and gene copy number variation allow major structural change between species and strains of Leishmania.</title>
        <authorList>
            <person name="Rogers M.B."/>
            <person name="Hilley J.D."/>
            <person name="Dickens N.J."/>
            <person name="Wilkes J."/>
            <person name="Bates P.A."/>
            <person name="Depledge D.P."/>
            <person name="Harris D."/>
            <person name="Her Y."/>
            <person name="Herzyk P."/>
            <person name="Imamura H."/>
            <person name="Otto T.D."/>
            <person name="Sanders M."/>
            <person name="Seeger K."/>
            <person name="Dujardin J.C."/>
            <person name="Berriman M."/>
            <person name="Smith D.F."/>
            <person name="Hertz-Fowler C."/>
            <person name="Mottram J.C."/>
        </authorList>
    </citation>
    <scope>NUCLEOTIDE SEQUENCE [LARGE SCALE GENOMIC DNA]</scope>
    <source>
        <strain evidence="5 6">MHOM/GT/2001/U1103</strain>
    </source>
</reference>
<dbReference type="RefSeq" id="XP_003874723.1">
    <property type="nucleotide sequence ID" value="XM_003874674.1"/>
</dbReference>
<dbReference type="OMA" id="FRMYDLG"/>
<dbReference type="SMART" id="SM00054">
    <property type="entry name" value="EFh"/>
    <property type="match status" value="4"/>
</dbReference>
<dbReference type="InterPro" id="IPR050145">
    <property type="entry name" value="Centrin_CML-like"/>
</dbReference>
<accession>E9ATE9</accession>
<dbReference type="PhylomeDB" id="E9ATE9"/>
<dbReference type="CDD" id="cd00051">
    <property type="entry name" value="EFh"/>
    <property type="match status" value="2"/>
</dbReference>
<dbReference type="PROSITE" id="PS50222">
    <property type="entry name" value="EF_HAND_2"/>
    <property type="match status" value="4"/>
</dbReference>
<dbReference type="Pfam" id="PF13499">
    <property type="entry name" value="EF-hand_7"/>
    <property type="match status" value="2"/>
</dbReference>
<feature type="domain" description="EF-hand" evidence="4">
    <location>
        <begin position="102"/>
        <end position="137"/>
    </location>
</feature>
<dbReference type="InterPro" id="IPR011992">
    <property type="entry name" value="EF-hand-dom_pair"/>
</dbReference>
<dbReference type="EMBL" id="FR799573">
    <property type="protein sequence ID" value="CBZ26223.1"/>
    <property type="molecule type" value="Genomic_DNA"/>
</dbReference>
<feature type="domain" description="EF-hand" evidence="4">
    <location>
        <begin position="140"/>
        <end position="175"/>
    </location>
</feature>
<feature type="signal peptide" evidence="3">
    <location>
        <begin position="1"/>
        <end position="36"/>
    </location>
</feature>
<dbReference type="AlphaFoldDB" id="E9ATE9"/>
<proteinExistence type="predicted"/>
<keyword evidence="2" id="KW-0106">Calcium</keyword>
<keyword evidence="6" id="KW-1185">Reference proteome</keyword>
<dbReference type="InterPro" id="IPR018247">
    <property type="entry name" value="EF_Hand_1_Ca_BS"/>
</dbReference>
<feature type="domain" description="EF-hand" evidence="4">
    <location>
        <begin position="176"/>
        <end position="211"/>
    </location>
</feature>
<organism evidence="5 6">
    <name type="scientific">Leishmania mexicana (strain MHOM/GT/2001/U1103)</name>
    <dbReference type="NCBI Taxonomy" id="929439"/>
    <lineage>
        <taxon>Eukaryota</taxon>
        <taxon>Discoba</taxon>
        <taxon>Euglenozoa</taxon>
        <taxon>Kinetoplastea</taxon>
        <taxon>Metakinetoplastina</taxon>
        <taxon>Trypanosomatida</taxon>
        <taxon>Trypanosomatidae</taxon>
        <taxon>Leishmaniinae</taxon>
        <taxon>Leishmania</taxon>
    </lineage>
</organism>
<dbReference type="GeneID" id="13448490"/>
<evidence type="ECO:0000256" key="2">
    <source>
        <dbReference type="ARBA" id="ARBA00022837"/>
    </source>
</evidence>
<dbReference type="SUPFAM" id="SSF47473">
    <property type="entry name" value="EF-hand"/>
    <property type="match status" value="1"/>
</dbReference>
<dbReference type="GO" id="GO:0005509">
    <property type="term" value="F:calcium ion binding"/>
    <property type="evidence" value="ECO:0007669"/>
    <property type="project" value="InterPro"/>
</dbReference>
<sequence>MAGKSSTLFTISKKKMQRFRLFSFLLRLLALFVCRTKPHTFSHINKGHPVCTFFFLRKMADLLSLQQITELKEAFSAFDVDCDGSITVDDLEQVFSSIGHKVSKKRLQSILCEADLDSNGVIDFPEFLTLVATKLNDPEEKELEMRRAFRMYDLGNTGFITVSNLRFVMGRLGCFLTSQQAFDMISEADADGDGKLSFDDFRRVMTEGWGATP</sequence>
<dbReference type="Proteomes" id="UP000007259">
    <property type="component" value="Chromosome 20"/>
</dbReference>
<protein>
    <submittedName>
        <fullName evidence="5">Calmodulin</fullName>
    </submittedName>
</protein>
<evidence type="ECO:0000259" key="4">
    <source>
        <dbReference type="PROSITE" id="PS50222"/>
    </source>
</evidence>
<dbReference type="OrthoDB" id="26525at2759"/>
<evidence type="ECO:0000313" key="6">
    <source>
        <dbReference type="Proteomes" id="UP000007259"/>
    </source>
</evidence>
<keyword evidence="1" id="KW-0677">Repeat</keyword>
<dbReference type="Gene3D" id="1.10.238.10">
    <property type="entry name" value="EF-hand"/>
    <property type="match status" value="2"/>
</dbReference>
<evidence type="ECO:0000256" key="1">
    <source>
        <dbReference type="ARBA" id="ARBA00022737"/>
    </source>
</evidence>
<dbReference type="KEGG" id="lmi:LMXM_36_3675"/>
<dbReference type="FunFam" id="1.10.238.10:FF:000527">
    <property type="entry name" value="Calmodulin-3"/>
    <property type="match status" value="1"/>
</dbReference>
<evidence type="ECO:0000313" key="5">
    <source>
        <dbReference type="EMBL" id="CBZ26223.1"/>
    </source>
</evidence>
<keyword evidence="3" id="KW-0732">Signal</keyword>
<gene>
    <name evidence="5" type="ORF">LMXM_36_3675</name>
</gene>
<dbReference type="PROSITE" id="PS00018">
    <property type="entry name" value="EF_HAND_1"/>
    <property type="match status" value="3"/>
</dbReference>
<dbReference type="VEuPathDB" id="TriTrypDB:LmxM.36.3675"/>